<dbReference type="Proteomes" id="UP000233556">
    <property type="component" value="Unassembled WGS sequence"/>
</dbReference>
<protein>
    <submittedName>
        <fullName evidence="1">Uncharacterized protein</fullName>
    </submittedName>
</protein>
<gene>
    <name evidence="1" type="ORF">llap_23003</name>
</gene>
<proteinExistence type="predicted"/>
<evidence type="ECO:0000313" key="1">
    <source>
        <dbReference type="EMBL" id="PKU26705.1"/>
    </source>
</evidence>
<reference evidence="2" key="2">
    <citation type="submission" date="2017-12" db="EMBL/GenBank/DDBJ databases">
        <title>Genome sequence of the Bar-tailed Godwit (Limosa lapponica baueri).</title>
        <authorList>
            <person name="Lima N.C.B."/>
            <person name="Parody-Merino A.M."/>
            <person name="Battley P.F."/>
            <person name="Fidler A.E."/>
            <person name="Prosdocimi F."/>
        </authorList>
    </citation>
    <scope>NUCLEOTIDE SEQUENCE [LARGE SCALE GENOMIC DNA]</scope>
</reference>
<evidence type="ECO:0000313" key="2">
    <source>
        <dbReference type="Proteomes" id="UP000233556"/>
    </source>
</evidence>
<accession>A0A2I0SYS3</accession>
<dbReference type="EMBL" id="KZ537947">
    <property type="protein sequence ID" value="PKU26705.1"/>
    <property type="molecule type" value="Genomic_DNA"/>
</dbReference>
<name>A0A2I0SYS3_LIMLA</name>
<sequence length="137" mass="14985">MISACESVIRKMAVDPAGISVNSSSVITAAPEERNLRRFAELKSRNGQLSVDQEAALQVDIRRRAKLQESYVSVDYTDHQSLGASRDKAVCWYMNTGRGFELASVSAFGRSISGFPLFAFFVEHGAPEHLSSSGIIE</sequence>
<reference evidence="2" key="1">
    <citation type="submission" date="2017-11" db="EMBL/GenBank/DDBJ databases">
        <authorList>
            <person name="Lima N.C."/>
            <person name="Parody-Merino A.M."/>
            <person name="Battley P.F."/>
            <person name="Fidler A.E."/>
            <person name="Prosdocimi F."/>
        </authorList>
    </citation>
    <scope>NUCLEOTIDE SEQUENCE [LARGE SCALE GENOMIC DNA]</scope>
</reference>
<organism evidence="1 2">
    <name type="scientific">Limosa lapponica baueri</name>
    <dbReference type="NCBI Taxonomy" id="1758121"/>
    <lineage>
        <taxon>Eukaryota</taxon>
        <taxon>Metazoa</taxon>
        <taxon>Chordata</taxon>
        <taxon>Craniata</taxon>
        <taxon>Vertebrata</taxon>
        <taxon>Euteleostomi</taxon>
        <taxon>Archelosauria</taxon>
        <taxon>Archosauria</taxon>
        <taxon>Dinosauria</taxon>
        <taxon>Saurischia</taxon>
        <taxon>Theropoda</taxon>
        <taxon>Coelurosauria</taxon>
        <taxon>Aves</taxon>
        <taxon>Neognathae</taxon>
        <taxon>Neoaves</taxon>
        <taxon>Charadriiformes</taxon>
        <taxon>Scolopacidae</taxon>
        <taxon>Limosa</taxon>
    </lineage>
</organism>
<keyword evidence="2" id="KW-1185">Reference proteome</keyword>
<dbReference type="AlphaFoldDB" id="A0A2I0SYS3"/>